<keyword evidence="14 16" id="KW-0807">Transducer</keyword>
<dbReference type="GO" id="GO:0009881">
    <property type="term" value="F:photoreceptor activity"/>
    <property type="evidence" value="ECO:0007669"/>
    <property type="project" value="UniProtKB-KW"/>
</dbReference>
<dbReference type="Gene3D" id="1.20.1070.10">
    <property type="entry name" value="Rhodopsin 7-helix transmembrane proteins"/>
    <property type="match status" value="1"/>
</dbReference>
<comment type="subcellular location">
    <subcellularLocation>
        <location evidence="1">Membrane</location>
        <topology evidence="1">Multi-pass membrane protein</topology>
    </subcellularLocation>
</comment>
<dbReference type="SUPFAM" id="SSF81321">
    <property type="entry name" value="Family A G protein-coupled receptor-like"/>
    <property type="match status" value="1"/>
</dbReference>
<evidence type="ECO:0000256" key="7">
    <source>
        <dbReference type="ARBA" id="ARBA00022925"/>
    </source>
</evidence>
<evidence type="ECO:0000256" key="2">
    <source>
        <dbReference type="ARBA" id="ARBA00010663"/>
    </source>
</evidence>
<dbReference type="PROSITE" id="PS50262">
    <property type="entry name" value="G_PROTEIN_RECEP_F1_2"/>
    <property type="match status" value="1"/>
</dbReference>
<dbReference type="Proteomes" id="UP000678499">
    <property type="component" value="Unassembled WGS sequence"/>
</dbReference>
<evidence type="ECO:0000256" key="16">
    <source>
        <dbReference type="RuleBase" id="RU000688"/>
    </source>
</evidence>
<keyword evidence="11 17" id="KW-0472">Membrane</keyword>
<sequence>METQQVMLWNLPEFPIIGPTAPVYNKSPLPPLELPPMRFANNSIVDNVPGDMWDMVDPFWYQFPPIPSIFNDIIGLLTLVLGIISVVGNSVVMYVFLCTRNLRTPSNMIIVNLAFSDFLMMASMFPFMAISCFYETWVFGSLMCELHGFFGAWSGCMSIWSMTLIAIDRFNVIVRGIGAKPLTFKKVYTMIAAIDGFALFWSLLPMFGWNKYVPEGNMMVCGGDSISEDWHSRSFLLTTFVYAYCTPLLTIVFCYSFIVKAVAAHERSMREQAQKMNVQSLRSGEGNKTSVEVRLAKVAMMTITLWFLAWTPYAVINFVGMFARHLITPFWTMWGSVFAKFAAVYNPIVYGISHPRYRAALRLSKGTNPTKKALLDLLLPFSRP</sequence>
<keyword evidence="4" id="KW-0597">Phosphoprotein</keyword>
<gene>
    <name evidence="19" type="ORF">NMOB1V02_LOCUS11044</name>
</gene>
<evidence type="ECO:0000256" key="4">
    <source>
        <dbReference type="ARBA" id="ARBA00022553"/>
    </source>
</evidence>
<evidence type="ECO:0000256" key="6">
    <source>
        <dbReference type="ARBA" id="ARBA00022692"/>
    </source>
</evidence>
<feature type="transmembrane region" description="Helical" evidence="17">
    <location>
        <begin position="187"/>
        <end position="209"/>
    </location>
</feature>
<proteinExistence type="inferred from homology"/>
<evidence type="ECO:0000313" key="20">
    <source>
        <dbReference type="Proteomes" id="UP000678499"/>
    </source>
</evidence>
<evidence type="ECO:0000256" key="3">
    <source>
        <dbReference type="ARBA" id="ARBA00022543"/>
    </source>
</evidence>
<dbReference type="InterPro" id="IPR017452">
    <property type="entry name" value="GPCR_Rhodpsn_7TM"/>
</dbReference>
<dbReference type="CDD" id="cd15079">
    <property type="entry name" value="7tmA_photoreceptors_insect"/>
    <property type="match status" value="1"/>
</dbReference>
<evidence type="ECO:0000256" key="5">
    <source>
        <dbReference type="ARBA" id="ARBA00022606"/>
    </source>
</evidence>
<keyword evidence="6 16" id="KW-0812">Transmembrane</keyword>
<dbReference type="GO" id="GO:0007601">
    <property type="term" value="P:visual perception"/>
    <property type="evidence" value="ECO:0007669"/>
    <property type="project" value="UniProtKB-KW"/>
</dbReference>
<evidence type="ECO:0000313" key="19">
    <source>
        <dbReference type="EMBL" id="CAD7283428.1"/>
    </source>
</evidence>
<evidence type="ECO:0000256" key="15">
    <source>
        <dbReference type="ARBA" id="ARBA00023305"/>
    </source>
</evidence>
<dbReference type="Pfam" id="PF00001">
    <property type="entry name" value="7tm_1"/>
    <property type="match status" value="1"/>
</dbReference>
<feature type="transmembrane region" description="Helical" evidence="17">
    <location>
        <begin position="298"/>
        <end position="319"/>
    </location>
</feature>
<feature type="transmembrane region" description="Helical" evidence="17">
    <location>
        <begin position="109"/>
        <end position="130"/>
    </location>
</feature>
<dbReference type="InterPro" id="IPR050125">
    <property type="entry name" value="GPCR_opsins"/>
</dbReference>
<dbReference type="GO" id="GO:0016020">
    <property type="term" value="C:membrane"/>
    <property type="evidence" value="ECO:0007669"/>
    <property type="project" value="UniProtKB-SubCell"/>
</dbReference>
<dbReference type="InterPro" id="IPR001735">
    <property type="entry name" value="Opsin_RH1/RH2"/>
</dbReference>
<dbReference type="PRINTS" id="PR00237">
    <property type="entry name" value="GPCRRHODOPSN"/>
</dbReference>
<keyword evidence="3" id="KW-0600">Photoreceptor protein</keyword>
<keyword evidence="9" id="KW-0157">Chromophore</keyword>
<evidence type="ECO:0000256" key="12">
    <source>
        <dbReference type="ARBA" id="ARBA00023157"/>
    </source>
</evidence>
<keyword evidence="15" id="KW-0844">Vision</keyword>
<feature type="transmembrane region" description="Helical" evidence="17">
    <location>
        <begin position="331"/>
        <end position="352"/>
    </location>
</feature>
<accession>A0A7R9BXG6</accession>
<dbReference type="PANTHER" id="PTHR24240">
    <property type="entry name" value="OPSIN"/>
    <property type="match status" value="1"/>
</dbReference>
<dbReference type="AlphaFoldDB" id="A0A7R9BXG6"/>
<evidence type="ECO:0000256" key="9">
    <source>
        <dbReference type="ARBA" id="ARBA00022991"/>
    </source>
</evidence>
<dbReference type="PRINTS" id="PR00576">
    <property type="entry name" value="OPSINRH1RH2"/>
</dbReference>
<evidence type="ECO:0000256" key="13">
    <source>
        <dbReference type="ARBA" id="ARBA00023170"/>
    </source>
</evidence>
<evidence type="ECO:0000256" key="17">
    <source>
        <dbReference type="SAM" id="Phobius"/>
    </source>
</evidence>
<name>A0A7R9BXG6_9CRUS</name>
<comment type="similarity">
    <text evidence="2 16">Belongs to the G-protein coupled receptor 1 family.</text>
</comment>
<dbReference type="OrthoDB" id="6332316at2759"/>
<keyword evidence="7" id="KW-0681">Retinal protein</keyword>
<feature type="transmembrane region" description="Helical" evidence="17">
    <location>
        <begin position="73"/>
        <end position="97"/>
    </location>
</feature>
<evidence type="ECO:0000256" key="1">
    <source>
        <dbReference type="ARBA" id="ARBA00004141"/>
    </source>
</evidence>
<keyword evidence="5" id="KW-0716">Sensory transduction</keyword>
<keyword evidence="8 17" id="KW-1133">Transmembrane helix</keyword>
<keyword evidence="20" id="KW-1185">Reference proteome</keyword>
<keyword evidence="10 16" id="KW-0297">G-protein coupled receptor</keyword>
<evidence type="ECO:0000256" key="10">
    <source>
        <dbReference type="ARBA" id="ARBA00023040"/>
    </source>
</evidence>
<reference evidence="19" key="1">
    <citation type="submission" date="2020-11" db="EMBL/GenBank/DDBJ databases">
        <authorList>
            <person name="Tran Van P."/>
        </authorList>
    </citation>
    <scope>NUCLEOTIDE SEQUENCE</scope>
</reference>
<keyword evidence="13 16" id="KW-0675">Receptor</keyword>
<evidence type="ECO:0000259" key="18">
    <source>
        <dbReference type="PROSITE" id="PS50262"/>
    </source>
</evidence>
<organism evidence="19">
    <name type="scientific">Notodromas monacha</name>
    <dbReference type="NCBI Taxonomy" id="399045"/>
    <lineage>
        <taxon>Eukaryota</taxon>
        <taxon>Metazoa</taxon>
        <taxon>Ecdysozoa</taxon>
        <taxon>Arthropoda</taxon>
        <taxon>Crustacea</taxon>
        <taxon>Oligostraca</taxon>
        <taxon>Ostracoda</taxon>
        <taxon>Podocopa</taxon>
        <taxon>Podocopida</taxon>
        <taxon>Cypridocopina</taxon>
        <taxon>Cypridoidea</taxon>
        <taxon>Cyprididae</taxon>
        <taxon>Notodromas</taxon>
    </lineage>
</organism>
<dbReference type="FunFam" id="1.20.1070.10:FF:000044">
    <property type="entry name" value="Opsin, ultraviolet-sensitive"/>
    <property type="match status" value="1"/>
</dbReference>
<dbReference type="GO" id="GO:0007602">
    <property type="term" value="P:phototransduction"/>
    <property type="evidence" value="ECO:0007669"/>
    <property type="project" value="UniProtKB-KW"/>
</dbReference>
<dbReference type="GO" id="GO:0004930">
    <property type="term" value="F:G protein-coupled receptor activity"/>
    <property type="evidence" value="ECO:0007669"/>
    <property type="project" value="UniProtKB-KW"/>
</dbReference>
<evidence type="ECO:0000256" key="8">
    <source>
        <dbReference type="ARBA" id="ARBA00022989"/>
    </source>
</evidence>
<evidence type="ECO:0000256" key="11">
    <source>
        <dbReference type="ARBA" id="ARBA00023136"/>
    </source>
</evidence>
<keyword evidence="12" id="KW-1015">Disulfide bond</keyword>
<feature type="transmembrane region" description="Helical" evidence="17">
    <location>
        <begin position="241"/>
        <end position="263"/>
    </location>
</feature>
<evidence type="ECO:0000256" key="14">
    <source>
        <dbReference type="ARBA" id="ARBA00023224"/>
    </source>
</evidence>
<dbReference type="PROSITE" id="PS00237">
    <property type="entry name" value="G_PROTEIN_RECEP_F1_1"/>
    <property type="match status" value="1"/>
</dbReference>
<dbReference type="EMBL" id="CAJPEX010005410">
    <property type="protein sequence ID" value="CAG0923580.1"/>
    <property type="molecule type" value="Genomic_DNA"/>
</dbReference>
<feature type="transmembrane region" description="Helical" evidence="17">
    <location>
        <begin position="150"/>
        <end position="167"/>
    </location>
</feature>
<dbReference type="EMBL" id="OA887447">
    <property type="protein sequence ID" value="CAD7283428.1"/>
    <property type="molecule type" value="Genomic_DNA"/>
</dbReference>
<dbReference type="InterPro" id="IPR000276">
    <property type="entry name" value="GPCR_Rhodpsn"/>
</dbReference>
<protein>
    <recommendedName>
        <fullName evidence="18">G-protein coupled receptors family 1 profile domain-containing protein</fullName>
    </recommendedName>
</protein>
<feature type="domain" description="G-protein coupled receptors family 1 profile" evidence="18">
    <location>
        <begin position="88"/>
        <end position="350"/>
    </location>
</feature>